<dbReference type="AlphaFoldDB" id="A0A2P2C8I4"/>
<reference evidence="2" key="1">
    <citation type="submission" date="2015-08" db="EMBL/GenBank/DDBJ databases">
        <authorList>
            <person name="Babu N.S."/>
            <person name="Beckwith C.J."/>
            <person name="Beseler K.G."/>
            <person name="Brison A."/>
            <person name="Carone J.V."/>
            <person name="Caskin T.P."/>
            <person name="Diamond M."/>
            <person name="Durham M.E."/>
            <person name="Foxe J.M."/>
            <person name="Go M."/>
            <person name="Henderson B.A."/>
            <person name="Jones I.B."/>
            <person name="McGettigan J.A."/>
            <person name="Micheletti S.J."/>
            <person name="Nasrallah M.E."/>
            <person name="Ortiz D."/>
            <person name="Piller C.R."/>
            <person name="Privatt S.R."/>
            <person name="Schneider S.L."/>
            <person name="Sharp S."/>
            <person name="Smith T.C."/>
            <person name="Stanton J.D."/>
            <person name="Ullery H.E."/>
            <person name="Wilson R.J."/>
            <person name="Serrano M.G."/>
            <person name="Buck G."/>
            <person name="Lee V."/>
            <person name="Wang Y."/>
            <person name="Carvalho R."/>
            <person name="Voegtly L."/>
            <person name="Shi R."/>
            <person name="Duckworth R."/>
            <person name="Johnson A."/>
            <person name="Loviza R."/>
            <person name="Walstead R."/>
            <person name="Shah Z."/>
            <person name="Kiflezghi M."/>
            <person name="Wade K."/>
            <person name="Ball S.L."/>
            <person name="Bradley K.W."/>
            <person name="Asai D.J."/>
            <person name="Bowman C.A."/>
            <person name="Russell D.A."/>
            <person name="Pope W.H."/>
            <person name="Jacobs-Sera D."/>
            <person name="Hendrix R.W."/>
            <person name="Hatfull G.F."/>
        </authorList>
    </citation>
    <scope>NUCLEOTIDE SEQUENCE</scope>
</reference>
<sequence>MDEQEGGVRRARWAAAAAAVTVVMVLGAAVVASRPSSEDGPRSVAPSTDCVADTDAPFGETGAADARWVRFCPLADEGSPRRVRHPQGVVTGPLAASVAESLWQTQEGRPTCRSDDPPTVLPTRLFRIEVGLADGRVAELTGDTGCSTRDVTLFSQLETTLLMAAVPEAGPNGAMPDPVGCPARFTTTATSADGASADQLVDTAESPWQSTVPLLPAPATAADVCAYRGDQPRRRLVDQWQVGSPVSEAIRAAATLGYADGQTDCALRPGATSYVVVLTDATGTARTLALDTTRCATLQAALGTPAADTYLGLATRGLVRMVARSRP</sequence>
<feature type="transmembrane region" description="Helical" evidence="1">
    <location>
        <begin position="12"/>
        <end position="32"/>
    </location>
</feature>
<proteinExistence type="predicted"/>
<protein>
    <submittedName>
        <fullName evidence="2">Uncharacterized protein</fullName>
    </submittedName>
</protein>
<evidence type="ECO:0000256" key="1">
    <source>
        <dbReference type="SAM" id="Phobius"/>
    </source>
</evidence>
<evidence type="ECO:0000313" key="2">
    <source>
        <dbReference type="EMBL" id="CUR58303.1"/>
    </source>
</evidence>
<dbReference type="EMBL" id="CZKB01000006">
    <property type="protein sequence ID" value="CUR58303.1"/>
    <property type="molecule type" value="Genomic_DNA"/>
</dbReference>
<accession>A0A2P2C8I4</accession>
<name>A0A2P2C8I4_9ZZZZ</name>
<organism evidence="2">
    <name type="scientific">metagenome</name>
    <dbReference type="NCBI Taxonomy" id="256318"/>
    <lineage>
        <taxon>unclassified sequences</taxon>
        <taxon>metagenomes</taxon>
    </lineage>
</organism>
<keyword evidence="1" id="KW-1133">Transmembrane helix</keyword>
<keyword evidence="1" id="KW-0812">Transmembrane</keyword>
<gene>
    <name evidence="2" type="ORF">NOCA1140030</name>
</gene>
<keyword evidence="1" id="KW-0472">Membrane</keyword>